<comment type="similarity">
    <text evidence="3 9">Belongs to the phosphoglycerate mutase family. BPG-dependent PGAM subfamily.</text>
</comment>
<dbReference type="PANTHER" id="PTHR11931">
    <property type="entry name" value="PHOSPHOGLYCERATE MUTASE"/>
    <property type="match status" value="1"/>
</dbReference>
<dbReference type="EC" id="5.4.2.11" evidence="9"/>
<feature type="site" description="Transition state stabilizer" evidence="8">
    <location>
        <position position="193"/>
    </location>
</feature>
<dbReference type="SUPFAM" id="SSF53254">
    <property type="entry name" value="Phosphoglycerate mutase-like"/>
    <property type="match status" value="1"/>
</dbReference>
<accession>A0AAW1UFL3</accession>
<dbReference type="GO" id="GO:0006096">
    <property type="term" value="P:glycolytic process"/>
    <property type="evidence" value="ECO:0007669"/>
    <property type="project" value="UniProtKB-KW"/>
</dbReference>
<evidence type="ECO:0000256" key="1">
    <source>
        <dbReference type="ARBA" id="ARBA00000380"/>
    </source>
</evidence>
<dbReference type="GO" id="GO:0004619">
    <property type="term" value="F:phosphoglycerate mutase activity"/>
    <property type="evidence" value="ECO:0007669"/>
    <property type="project" value="UniProtKB-EC"/>
</dbReference>
<feature type="active site" description="Tele-phosphohistidine intermediate" evidence="6">
    <location>
        <position position="16"/>
    </location>
</feature>
<dbReference type="InterPro" id="IPR001345">
    <property type="entry name" value="PG/BPGM_mutase_AS"/>
</dbReference>
<feature type="binding site" evidence="7">
    <location>
        <begin position="15"/>
        <end position="22"/>
    </location>
    <ligand>
        <name>substrate</name>
    </ligand>
</feature>
<dbReference type="GO" id="GO:0004082">
    <property type="term" value="F:bisphosphoglycerate mutase activity"/>
    <property type="evidence" value="ECO:0007669"/>
    <property type="project" value="UniProtKB-EC"/>
</dbReference>
<reference evidence="10 11" key="1">
    <citation type="submission" date="2023-03" db="EMBL/GenBank/DDBJ databases">
        <title>Genome insight into feeding habits of ladybird beetles.</title>
        <authorList>
            <person name="Li H.-S."/>
            <person name="Huang Y.-H."/>
            <person name="Pang H."/>
        </authorList>
    </citation>
    <scope>NUCLEOTIDE SEQUENCE [LARGE SCALE GENOMIC DNA]</scope>
    <source>
        <strain evidence="10">SYSU_2023b</strain>
        <tissue evidence="10">Whole body</tissue>
    </source>
</reference>
<protein>
    <recommendedName>
        <fullName evidence="9">Phosphoglycerate mutase</fullName>
        <ecNumber evidence="9">5.4.2.11</ecNumber>
        <ecNumber evidence="9">5.4.2.4</ecNumber>
    </recommendedName>
</protein>
<dbReference type="FunFam" id="3.40.50.1240:FF:000003">
    <property type="entry name" value="2,3-bisphosphoglycerate-dependent phosphoglycerate mutase"/>
    <property type="match status" value="1"/>
</dbReference>
<dbReference type="Proteomes" id="UP001431783">
    <property type="component" value="Unassembled WGS sequence"/>
</dbReference>
<dbReference type="Gene3D" id="3.40.50.1240">
    <property type="entry name" value="Phosphoglycerate mutase-like"/>
    <property type="match status" value="1"/>
</dbReference>
<dbReference type="EMBL" id="JARQZJ010000071">
    <property type="protein sequence ID" value="KAK9881839.1"/>
    <property type="molecule type" value="Genomic_DNA"/>
</dbReference>
<feature type="binding site" evidence="7">
    <location>
        <begin position="194"/>
        <end position="195"/>
    </location>
    <ligand>
        <name>substrate</name>
    </ligand>
</feature>
<dbReference type="Pfam" id="PF00300">
    <property type="entry name" value="His_Phos_1"/>
    <property type="match status" value="1"/>
</dbReference>
<evidence type="ECO:0000256" key="6">
    <source>
        <dbReference type="PIRSR" id="PIRSR613078-1"/>
    </source>
</evidence>
<feature type="binding site" evidence="7">
    <location>
        <position position="105"/>
    </location>
    <ligand>
        <name>substrate</name>
    </ligand>
</feature>
<proteinExistence type="inferred from homology"/>
<comment type="catalytic activity">
    <reaction evidence="2 9">
        <text>(2R)-3-phospho-glyceroyl phosphate = (2R)-2,3-bisphosphoglycerate + H(+)</text>
        <dbReference type="Rhea" id="RHEA:17765"/>
        <dbReference type="ChEBI" id="CHEBI:15378"/>
        <dbReference type="ChEBI" id="CHEBI:57604"/>
        <dbReference type="ChEBI" id="CHEBI:58248"/>
        <dbReference type="EC" id="5.4.2.4"/>
    </reaction>
</comment>
<evidence type="ECO:0000256" key="9">
    <source>
        <dbReference type="RuleBase" id="RU004511"/>
    </source>
</evidence>
<dbReference type="InterPro" id="IPR005952">
    <property type="entry name" value="Phosphogly_mut1"/>
</dbReference>
<evidence type="ECO:0000256" key="3">
    <source>
        <dbReference type="ARBA" id="ARBA00006717"/>
    </source>
</evidence>
<feature type="active site" description="Proton donor/acceptor" evidence="6">
    <location>
        <position position="94"/>
    </location>
</feature>
<keyword evidence="5 9" id="KW-0413">Isomerase</keyword>
<dbReference type="InterPro" id="IPR029033">
    <property type="entry name" value="His_PPase_superfam"/>
</dbReference>
<dbReference type="NCBIfam" id="NF010713">
    <property type="entry name" value="PRK14115.1"/>
    <property type="match status" value="1"/>
</dbReference>
<evidence type="ECO:0000313" key="10">
    <source>
        <dbReference type="EMBL" id="KAK9881839.1"/>
    </source>
</evidence>
<dbReference type="PROSITE" id="PS00175">
    <property type="entry name" value="PG_MUTASE"/>
    <property type="match status" value="1"/>
</dbReference>
<dbReference type="NCBIfam" id="TIGR01258">
    <property type="entry name" value="pgm_1"/>
    <property type="match status" value="1"/>
</dbReference>
<keyword evidence="11" id="KW-1185">Reference proteome</keyword>
<dbReference type="AlphaFoldDB" id="A0AAW1UFL3"/>
<comment type="caution">
    <text evidence="10">The sequence shown here is derived from an EMBL/GenBank/DDBJ whole genome shotgun (WGS) entry which is preliminary data.</text>
</comment>
<organism evidence="10 11">
    <name type="scientific">Henosepilachna vigintioctopunctata</name>
    <dbReference type="NCBI Taxonomy" id="420089"/>
    <lineage>
        <taxon>Eukaryota</taxon>
        <taxon>Metazoa</taxon>
        <taxon>Ecdysozoa</taxon>
        <taxon>Arthropoda</taxon>
        <taxon>Hexapoda</taxon>
        <taxon>Insecta</taxon>
        <taxon>Pterygota</taxon>
        <taxon>Neoptera</taxon>
        <taxon>Endopterygota</taxon>
        <taxon>Coleoptera</taxon>
        <taxon>Polyphaga</taxon>
        <taxon>Cucujiformia</taxon>
        <taxon>Coccinelloidea</taxon>
        <taxon>Coccinellidae</taxon>
        <taxon>Epilachninae</taxon>
        <taxon>Epilachnini</taxon>
        <taxon>Henosepilachna</taxon>
    </lineage>
</organism>
<dbReference type="InterPro" id="IPR013078">
    <property type="entry name" value="His_Pase_superF_clade-1"/>
</dbReference>
<dbReference type="EC" id="5.4.2.4" evidence="9"/>
<gene>
    <name evidence="10" type="ORF">WA026_018026</name>
</gene>
<sequence length="260" mass="29468">MAKKCSCSVDIIMIRHGESEWNLKNLFCGWYDADLSENGIQEAKRAGEALKKMGFKFDIAYTSVLKRAQNTLLNILSVQGQTDLPIVKSWRLNERHYGALTGLDKIATVEEYGEEQVAIWRRSYDVPPPPMDENHKYYQAIIKNPALIENGPTPDEFPKTESLKLTIDRTLPFWNEVVIPKLKAKTRILIVAHGNSLRGIVKHLEKISDEDITTYNLPTGIPFKYSLDPNMKPTAPLEYLGDPEVVKAAIEKVANQTKKK</sequence>
<dbReference type="SMART" id="SM00855">
    <property type="entry name" value="PGAM"/>
    <property type="match status" value="1"/>
</dbReference>
<evidence type="ECO:0000256" key="7">
    <source>
        <dbReference type="PIRSR" id="PIRSR613078-2"/>
    </source>
</evidence>
<evidence type="ECO:0000256" key="5">
    <source>
        <dbReference type="ARBA" id="ARBA00023235"/>
    </source>
</evidence>
<dbReference type="CDD" id="cd07067">
    <property type="entry name" value="HP_PGM_like"/>
    <property type="match status" value="1"/>
</dbReference>
<name>A0AAW1UFL3_9CUCU</name>
<evidence type="ECO:0000256" key="8">
    <source>
        <dbReference type="PIRSR" id="PIRSR613078-3"/>
    </source>
</evidence>
<evidence type="ECO:0000256" key="2">
    <source>
        <dbReference type="ARBA" id="ARBA00000505"/>
    </source>
</evidence>
<dbReference type="HAMAP" id="MF_01039">
    <property type="entry name" value="PGAM_GpmA"/>
    <property type="match status" value="1"/>
</dbReference>
<feature type="binding site" evidence="7">
    <location>
        <begin position="121"/>
        <end position="122"/>
    </location>
    <ligand>
        <name>substrate</name>
    </ligand>
</feature>
<feature type="binding site" evidence="7">
    <location>
        <begin position="94"/>
        <end position="97"/>
    </location>
    <ligand>
        <name>substrate</name>
    </ligand>
</feature>
<evidence type="ECO:0000256" key="4">
    <source>
        <dbReference type="ARBA" id="ARBA00023152"/>
    </source>
</evidence>
<keyword evidence="4 9" id="KW-0324">Glycolysis</keyword>
<feature type="binding site" evidence="7">
    <location>
        <position position="67"/>
    </location>
    <ligand>
        <name>substrate</name>
    </ligand>
</feature>
<comment type="catalytic activity">
    <reaction evidence="1 9">
        <text>(2R)-2-phosphoglycerate = (2R)-3-phosphoglycerate</text>
        <dbReference type="Rhea" id="RHEA:15901"/>
        <dbReference type="ChEBI" id="CHEBI:58272"/>
        <dbReference type="ChEBI" id="CHEBI:58289"/>
        <dbReference type="EC" id="5.4.2.11"/>
    </reaction>
</comment>
<evidence type="ECO:0000313" key="11">
    <source>
        <dbReference type="Proteomes" id="UP001431783"/>
    </source>
</evidence>
<dbReference type="GO" id="GO:0016791">
    <property type="term" value="F:phosphatase activity"/>
    <property type="evidence" value="ECO:0007669"/>
    <property type="project" value="UniProtKB-ARBA"/>
</dbReference>